<name>A0A392V7M5_9FABA</name>
<dbReference type="Proteomes" id="UP000265520">
    <property type="component" value="Unassembled WGS sequence"/>
</dbReference>
<accession>A0A392V7M5</accession>
<keyword evidence="2" id="KW-1185">Reference proteome</keyword>
<evidence type="ECO:0000313" key="2">
    <source>
        <dbReference type="Proteomes" id="UP000265520"/>
    </source>
</evidence>
<sequence>GPFEKILDVCYGESGWDSMKSFGSQEDAANVEWWNRQ</sequence>
<dbReference type="EMBL" id="LXQA011088294">
    <property type="protein sequence ID" value="MCI84328.1"/>
    <property type="molecule type" value="Genomic_DNA"/>
</dbReference>
<proteinExistence type="predicted"/>
<evidence type="ECO:0000313" key="1">
    <source>
        <dbReference type="EMBL" id="MCI84328.1"/>
    </source>
</evidence>
<organism evidence="1 2">
    <name type="scientific">Trifolium medium</name>
    <dbReference type="NCBI Taxonomy" id="97028"/>
    <lineage>
        <taxon>Eukaryota</taxon>
        <taxon>Viridiplantae</taxon>
        <taxon>Streptophyta</taxon>
        <taxon>Embryophyta</taxon>
        <taxon>Tracheophyta</taxon>
        <taxon>Spermatophyta</taxon>
        <taxon>Magnoliopsida</taxon>
        <taxon>eudicotyledons</taxon>
        <taxon>Gunneridae</taxon>
        <taxon>Pentapetalae</taxon>
        <taxon>rosids</taxon>
        <taxon>fabids</taxon>
        <taxon>Fabales</taxon>
        <taxon>Fabaceae</taxon>
        <taxon>Papilionoideae</taxon>
        <taxon>50 kb inversion clade</taxon>
        <taxon>NPAAA clade</taxon>
        <taxon>Hologalegina</taxon>
        <taxon>IRL clade</taxon>
        <taxon>Trifolieae</taxon>
        <taxon>Trifolium</taxon>
    </lineage>
</organism>
<reference evidence="1 2" key="1">
    <citation type="journal article" date="2018" name="Front. Plant Sci.">
        <title>Red Clover (Trifolium pratense) and Zigzag Clover (T. medium) - A Picture of Genomic Similarities and Differences.</title>
        <authorList>
            <person name="Dluhosova J."/>
            <person name="Istvanek J."/>
            <person name="Nedelnik J."/>
            <person name="Repkova J."/>
        </authorList>
    </citation>
    <scope>NUCLEOTIDE SEQUENCE [LARGE SCALE GENOMIC DNA]</scope>
    <source>
        <strain evidence="2">cv. 10/8</strain>
        <tissue evidence="1">Leaf</tissue>
    </source>
</reference>
<feature type="non-terminal residue" evidence="1">
    <location>
        <position position="1"/>
    </location>
</feature>
<dbReference type="AlphaFoldDB" id="A0A392V7M5"/>
<comment type="caution">
    <text evidence="1">The sequence shown here is derived from an EMBL/GenBank/DDBJ whole genome shotgun (WGS) entry which is preliminary data.</text>
</comment>
<protein>
    <submittedName>
        <fullName evidence="1">Uncharacterized protein</fullName>
    </submittedName>
</protein>